<dbReference type="InterPro" id="IPR027417">
    <property type="entry name" value="P-loop_NTPase"/>
</dbReference>
<organism evidence="3 4">
    <name type="scientific">Sutterella massiliensis</name>
    <dbReference type="NCBI Taxonomy" id="1816689"/>
    <lineage>
        <taxon>Bacteria</taxon>
        <taxon>Pseudomonadati</taxon>
        <taxon>Pseudomonadota</taxon>
        <taxon>Betaproteobacteria</taxon>
        <taxon>Burkholderiales</taxon>
        <taxon>Sutterellaceae</taxon>
        <taxon>Sutterella</taxon>
    </lineage>
</organism>
<feature type="domain" description="ABC transporter" evidence="2">
    <location>
        <begin position="20"/>
        <end position="54"/>
    </location>
</feature>
<keyword evidence="3" id="KW-0067">ATP-binding</keyword>
<protein>
    <submittedName>
        <fullName evidence="3">ABC transporter ATP-binding protein</fullName>
    </submittedName>
</protein>
<name>A0ABS2DVJ6_9BURK</name>
<accession>A0ABS2DVJ6</accession>
<dbReference type="SUPFAM" id="SSF52540">
    <property type="entry name" value="P-loop containing nucleoside triphosphate hydrolases"/>
    <property type="match status" value="1"/>
</dbReference>
<keyword evidence="3" id="KW-0547">Nucleotide-binding</keyword>
<dbReference type="Pfam" id="PF00005">
    <property type="entry name" value="ABC_tran"/>
    <property type="match status" value="1"/>
</dbReference>
<dbReference type="Gene3D" id="3.40.50.300">
    <property type="entry name" value="P-loop containing nucleotide triphosphate hydrolases"/>
    <property type="match status" value="1"/>
</dbReference>
<dbReference type="RefSeq" id="WP_205105210.1">
    <property type="nucleotide sequence ID" value="NZ_JACJJC010000308.1"/>
</dbReference>
<evidence type="ECO:0000259" key="2">
    <source>
        <dbReference type="Pfam" id="PF00005"/>
    </source>
</evidence>
<dbReference type="GO" id="GO:0005524">
    <property type="term" value="F:ATP binding"/>
    <property type="evidence" value="ECO:0007669"/>
    <property type="project" value="UniProtKB-KW"/>
</dbReference>
<comment type="caution">
    <text evidence="3">The sequence shown here is derived from an EMBL/GenBank/DDBJ whole genome shotgun (WGS) entry which is preliminary data.</text>
</comment>
<evidence type="ECO:0000313" key="3">
    <source>
        <dbReference type="EMBL" id="MBM6705304.1"/>
    </source>
</evidence>
<feature type="non-terminal residue" evidence="3">
    <location>
        <position position="55"/>
    </location>
</feature>
<dbReference type="InterPro" id="IPR050093">
    <property type="entry name" value="ABC_SmlMolc_Importer"/>
</dbReference>
<reference evidence="3 4" key="1">
    <citation type="journal article" date="2021" name="Sci. Rep.">
        <title>The distribution of antibiotic resistance genes in chicken gut microbiota commensals.</title>
        <authorList>
            <person name="Juricova H."/>
            <person name="Matiasovicova J."/>
            <person name="Kubasova T."/>
            <person name="Cejkova D."/>
            <person name="Rychlik I."/>
        </authorList>
    </citation>
    <scope>NUCLEOTIDE SEQUENCE [LARGE SCALE GENOMIC DNA]</scope>
    <source>
        <strain evidence="3 4">An829</strain>
    </source>
</reference>
<proteinExistence type="predicted"/>
<dbReference type="Proteomes" id="UP000715095">
    <property type="component" value="Unassembled WGS sequence"/>
</dbReference>
<dbReference type="InterPro" id="IPR003439">
    <property type="entry name" value="ABC_transporter-like_ATP-bd"/>
</dbReference>
<keyword evidence="4" id="KW-1185">Reference proteome</keyword>
<evidence type="ECO:0000313" key="4">
    <source>
        <dbReference type="Proteomes" id="UP000715095"/>
    </source>
</evidence>
<dbReference type="PANTHER" id="PTHR42781:SF4">
    <property type="entry name" value="SPERMIDINE_PUTRESCINE IMPORT ATP-BINDING PROTEIN POTA"/>
    <property type="match status" value="1"/>
</dbReference>
<sequence>MPAEVSLEHLTKAVDGKTILNDINLTIHPGEFLTLVGPSGCGKSTLLRIIAGLSD</sequence>
<gene>
    <name evidence="3" type="ORF">H6A60_12600</name>
</gene>
<dbReference type="PANTHER" id="PTHR42781">
    <property type="entry name" value="SPERMIDINE/PUTRESCINE IMPORT ATP-BINDING PROTEIN POTA"/>
    <property type="match status" value="1"/>
</dbReference>
<dbReference type="EMBL" id="JACJJC010000308">
    <property type="protein sequence ID" value="MBM6705304.1"/>
    <property type="molecule type" value="Genomic_DNA"/>
</dbReference>
<evidence type="ECO:0000256" key="1">
    <source>
        <dbReference type="ARBA" id="ARBA00022448"/>
    </source>
</evidence>
<keyword evidence="1" id="KW-0813">Transport</keyword>